<accession>A0ABN9ERG7</accession>
<evidence type="ECO:0000313" key="1">
    <source>
        <dbReference type="EMBL" id="CAI9586102.1"/>
    </source>
</evidence>
<reference evidence="1" key="1">
    <citation type="submission" date="2023-05" db="EMBL/GenBank/DDBJ databases">
        <authorList>
            <person name="Stuckert A."/>
        </authorList>
    </citation>
    <scope>NUCLEOTIDE SEQUENCE</scope>
</reference>
<proteinExistence type="predicted"/>
<gene>
    <name evidence="1" type="ORF">SPARVUS_LOCUS10318805</name>
</gene>
<sequence>MTSTHDTALLSRNDLTYS</sequence>
<keyword evidence="2" id="KW-1185">Reference proteome</keyword>
<protein>
    <submittedName>
        <fullName evidence="1">Uncharacterized protein</fullName>
    </submittedName>
</protein>
<dbReference type="EMBL" id="CATNWA010015719">
    <property type="protein sequence ID" value="CAI9586102.1"/>
    <property type="molecule type" value="Genomic_DNA"/>
</dbReference>
<dbReference type="Proteomes" id="UP001162483">
    <property type="component" value="Unassembled WGS sequence"/>
</dbReference>
<evidence type="ECO:0000313" key="2">
    <source>
        <dbReference type="Proteomes" id="UP001162483"/>
    </source>
</evidence>
<organism evidence="1 2">
    <name type="scientific">Staurois parvus</name>
    <dbReference type="NCBI Taxonomy" id="386267"/>
    <lineage>
        <taxon>Eukaryota</taxon>
        <taxon>Metazoa</taxon>
        <taxon>Chordata</taxon>
        <taxon>Craniata</taxon>
        <taxon>Vertebrata</taxon>
        <taxon>Euteleostomi</taxon>
        <taxon>Amphibia</taxon>
        <taxon>Batrachia</taxon>
        <taxon>Anura</taxon>
        <taxon>Neobatrachia</taxon>
        <taxon>Ranoidea</taxon>
        <taxon>Ranidae</taxon>
        <taxon>Staurois</taxon>
    </lineage>
</organism>
<comment type="caution">
    <text evidence="1">The sequence shown here is derived from an EMBL/GenBank/DDBJ whole genome shotgun (WGS) entry which is preliminary data.</text>
</comment>
<name>A0ABN9ERG7_9NEOB</name>